<protein>
    <recommendedName>
        <fullName evidence="3">glucose-6-phosphate 1-epimerase</fullName>
        <ecNumber evidence="3">5.1.3.15</ecNumber>
    </recommendedName>
</protein>
<evidence type="ECO:0000313" key="8">
    <source>
        <dbReference type="EMBL" id="KAB8302984.1"/>
    </source>
</evidence>
<dbReference type="InterPro" id="IPR011013">
    <property type="entry name" value="Gal_mutarotase_sf_dom"/>
</dbReference>
<dbReference type="GO" id="GO:0030246">
    <property type="term" value="F:carbohydrate binding"/>
    <property type="evidence" value="ECO:0007669"/>
    <property type="project" value="InterPro"/>
</dbReference>
<comment type="catalytic activity">
    <reaction evidence="1">
        <text>alpha-D-glucose 6-phosphate = beta-D-glucose 6-phosphate</text>
        <dbReference type="Rhea" id="RHEA:16249"/>
        <dbReference type="ChEBI" id="CHEBI:58225"/>
        <dbReference type="ChEBI" id="CHEBI:58247"/>
        <dbReference type="EC" id="5.1.3.15"/>
    </reaction>
</comment>
<comment type="caution">
    <text evidence="8">The sequence shown here is derived from an EMBL/GenBank/DDBJ whole genome shotgun (WGS) entry which is preliminary data.</text>
</comment>
<dbReference type="GO" id="GO:0047938">
    <property type="term" value="F:glucose-6-phosphate 1-epimerase activity"/>
    <property type="evidence" value="ECO:0007669"/>
    <property type="project" value="UniProtKB-EC"/>
</dbReference>
<dbReference type="EMBL" id="VIGI01000003">
    <property type="protein sequence ID" value="KAB8302984.1"/>
    <property type="molecule type" value="Genomic_DNA"/>
</dbReference>
<feature type="active site" evidence="5">
    <location>
        <position position="194"/>
    </location>
</feature>
<evidence type="ECO:0000256" key="7">
    <source>
        <dbReference type="SAM" id="MobiDB-lite"/>
    </source>
</evidence>
<evidence type="ECO:0000256" key="1">
    <source>
        <dbReference type="ARBA" id="ARBA00001096"/>
    </source>
</evidence>
<feature type="binding site" evidence="6">
    <location>
        <position position="77"/>
    </location>
    <ligand>
        <name>substrate</name>
    </ligand>
</feature>
<evidence type="ECO:0000256" key="2">
    <source>
        <dbReference type="ARBA" id="ARBA00005866"/>
    </source>
</evidence>
<name>A0A5N6KGR5_MONLA</name>
<dbReference type="OrthoDB" id="1659429at2759"/>
<accession>A0A5N6KGR5</accession>
<evidence type="ECO:0000313" key="9">
    <source>
        <dbReference type="Proteomes" id="UP000326757"/>
    </source>
</evidence>
<dbReference type="PANTHER" id="PTHR11122:SF13">
    <property type="entry name" value="GLUCOSE-6-PHOSPHATE 1-EPIMERASE"/>
    <property type="match status" value="1"/>
</dbReference>
<dbReference type="InterPro" id="IPR014718">
    <property type="entry name" value="GH-type_carb-bd"/>
</dbReference>
<feature type="binding site" evidence="6">
    <location>
        <position position="110"/>
    </location>
    <ligand>
        <name>substrate</name>
    </ligand>
</feature>
<dbReference type="InterPro" id="IPR025532">
    <property type="entry name" value="G6P_1-epimerase"/>
</dbReference>
<evidence type="ECO:0000256" key="3">
    <source>
        <dbReference type="ARBA" id="ARBA00012083"/>
    </source>
</evidence>
<sequence length="355" mass="38298">MDRPKKPSALSTTPGLAPHAQINTTHSNSRVSAVLPTGESVEVLLFGATIISWKDAAGNEKLWLSEKAALDGTKAVRGGIPLVFPVFGKVEGEEGKAKGVDTLPQHGFARNCRWEFLGKSTNESGSVKEQGGGDSSVKLDFGLSASNLPEETKKLWGGEFGLIYSVTLGREGLGTSMVVRNEGTTAWEFQILMHTYLKIQDISQIAINGLENATYVDKLTEPISTNTAPTEPLTISAKTDRVYTPAGGPSTEIIVSEAGKKKYTVARDNMNQVVVWNPWIDAKDIGDFAPKDGWRTMICVEAGSVSGWQKLEAGETWEGAILGRLVWETSISDSGELQVGDSIIDEKSRFIVLGR</sequence>
<feature type="active site" evidence="5">
    <location>
        <position position="301"/>
    </location>
</feature>
<dbReference type="Pfam" id="PF01263">
    <property type="entry name" value="Aldose_epim"/>
    <property type="match status" value="1"/>
</dbReference>
<proteinExistence type="inferred from homology"/>
<gene>
    <name evidence="8" type="ORF">EYC80_006293</name>
</gene>
<dbReference type="Gene3D" id="2.70.98.10">
    <property type="match status" value="1"/>
</dbReference>
<dbReference type="SUPFAM" id="SSF74650">
    <property type="entry name" value="Galactose mutarotase-like"/>
    <property type="match status" value="1"/>
</dbReference>
<comment type="similarity">
    <text evidence="2">Belongs to the glucose-6-phosphate 1-epimerase family.</text>
</comment>
<feature type="region of interest" description="Disordered" evidence="7">
    <location>
        <begin position="1"/>
        <end position="22"/>
    </location>
</feature>
<evidence type="ECO:0000256" key="6">
    <source>
        <dbReference type="PIRSR" id="PIRSR016020-2"/>
    </source>
</evidence>
<dbReference type="Proteomes" id="UP000326757">
    <property type="component" value="Unassembled WGS sequence"/>
</dbReference>
<evidence type="ECO:0000256" key="4">
    <source>
        <dbReference type="ARBA" id="ARBA00023235"/>
    </source>
</evidence>
<dbReference type="CDD" id="cd09020">
    <property type="entry name" value="D-hex-6-P-epi_like"/>
    <property type="match status" value="1"/>
</dbReference>
<dbReference type="AlphaFoldDB" id="A0A5N6KGR5"/>
<dbReference type="InterPro" id="IPR008183">
    <property type="entry name" value="Aldose_1/G6P_1-epimerase"/>
</dbReference>
<evidence type="ECO:0000256" key="5">
    <source>
        <dbReference type="PIRSR" id="PIRSR016020-1"/>
    </source>
</evidence>
<dbReference type="GO" id="GO:0005975">
    <property type="term" value="P:carbohydrate metabolic process"/>
    <property type="evidence" value="ECO:0007669"/>
    <property type="project" value="InterPro"/>
</dbReference>
<dbReference type="PIRSF" id="PIRSF016020">
    <property type="entry name" value="PHexose_mutarotase"/>
    <property type="match status" value="1"/>
</dbReference>
<dbReference type="GO" id="GO:0005737">
    <property type="term" value="C:cytoplasm"/>
    <property type="evidence" value="ECO:0007669"/>
    <property type="project" value="TreeGrafter"/>
</dbReference>
<keyword evidence="4" id="KW-0413">Isomerase</keyword>
<reference evidence="8 9" key="1">
    <citation type="submission" date="2019-06" db="EMBL/GenBank/DDBJ databases">
        <title>Genome Sequence of the Brown Rot Fungal Pathogen Monilinia laxa.</title>
        <authorList>
            <person name="De Miccolis Angelini R.M."/>
            <person name="Landi L."/>
            <person name="Abate D."/>
            <person name="Pollastro S."/>
            <person name="Romanazzi G."/>
            <person name="Faretra F."/>
        </authorList>
    </citation>
    <scope>NUCLEOTIDE SEQUENCE [LARGE SCALE GENOMIC DNA]</scope>
    <source>
        <strain evidence="8 9">Mlax316</strain>
    </source>
</reference>
<organism evidence="8 9">
    <name type="scientific">Monilinia laxa</name>
    <name type="common">Brown rot fungus</name>
    <name type="synonym">Sclerotinia laxa</name>
    <dbReference type="NCBI Taxonomy" id="61186"/>
    <lineage>
        <taxon>Eukaryota</taxon>
        <taxon>Fungi</taxon>
        <taxon>Dikarya</taxon>
        <taxon>Ascomycota</taxon>
        <taxon>Pezizomycotina</taxon>
        <taxon>Leotiomycetes</taxon>
        <taxon>Helotiales</taxon>
        <taxon>Sclerotiniaceae</taxon>
        <taxon>Monilinia</taxon>
    </lineage>
</organism>
<feature type="binding site" evidence="6">
    <location>
        <position position="105"/>
    </location>
    <ligand>
        <name>substrate</name>
    </ligand>
</feature>
<dbReference type="EC" id="5.1.3.15" evidence="3"/>
<keyword evidence="9" id="KW-1185">Reference proteome</keyword>
<dbReference type="PANTHER" id="PTHR11122">
    <property type="entry name" value="APOSPORY-ASSOCIATED PROTEIN C-RELATED"/>
    <property type="match status" value="1"/>
</dbReference>